<feature type="region of interest" description="Disordered" evidence="9">
    <location>
        <begin position="250"/>
        <end position="287"/>
    </location>
</feature>
<evidence type="ECO:0000256" key="7">
    <source>
        <dbReference type="ARBA" id="ARBA00074360"/>
    </source>
</evidence>
<dbReference type="CDD" id="cd12429">
    <property type="entry name" value="RRM_DNAJC17"/>
    <property type="match status" value="1"/>
</dbReference>
<evidence type="ECO:0000259" key="10">
    <source>
        <dbReference type="PROSITE" id="PS50076"/>
    </source>
</evidence>
<dbReference type="SUPFAM" id="SSF54928">
    <property type="entry name" value="RNA-binding domain, RBD"/>
    <property type="match status" value="1"/>
</dbReference>
<keyword evidence="8" id="KW-0175">Coiled coil</keyword>
<dbReference type="InterPro" id="IPR001623">
    <property type="entry name" value="DnaJ_domain"/>
</dbReference>
<dbReference type="PANTHER" id="PTHR44313">
    <property type="entry name" value="DNAJ HOMOLOG SUBFAMILY C MEMBER 17"/>
    <property type="match status" value="1"/>
</dbReference>
<dbReference type="AlphaFoldDB" id="A0AAV7Y4X3"/>
<evidence type="ECO:0000313" key="12">
    <source>
        <dbReference type="Proteomes" id="UP001075354"/>
    </source>
</evidence>
<comment type="caution">
    <text evidence="11">The sequence shown here is derived from an EMBL/GenBank/DDBJ whole genome shotgun (WGS) entry which is preliminary data.</text>
</comment>
<keyword evidence="4" id="KW-0143">Chaperone</keyword>
<evidence type="ECO:0000256" key="5">
    <source>
        <dbReference type="ARBA" id="ARBA00023242"/>
    </source>
</evidence>
<organism evidence="11 12">
    <name type="scientific">Megalurothrips usitatus</name>
    <name type="common">bean blossom thrips</name>
    <dbReference type="NCBI Taxonomy" id="439358"/>
    <lineage>
        <taxon>Eukaryota</taxon>
        <taxon>Metazoa</taxon>
        <taxon>Ecdysozoa</taxon>
        <taxon>Arthropoda</taxon>
        <taxon>Hexapoda</taxon>
        <taxon>Insecta</taxon>
        <taxon>Pterygota</taxon>
        <taxon>Neoptera</taxon>
        <taxon>Paraneoptera</taxon>
        <taxon>Thysanoptera</taxon>
        <taxon>Terebrantia</taxon>
        <taxon>Thripoidea</taxon>
        <taxon>Thripidae</taxon>
        <taxon>Megalurothrips</taxon>
    </lineage>
</organism>
<feature type="compositionally biased region" description="Polar residues" evidence="9">
    <location>
        <begin position="252"/>
        <end position="265"/>
    </location>
</feature>
<dbReference type="GO" id="GO:0003676">
    <property type="term" value="F:nucleic acid binding"/>
    <property type="evidence" value="ECO:0007669"/>
    <property type="project" value="InterPro"/>
</dbReference>
<dbReference type="CDD" id="cd06257">
    <property type="entry name" value="DnaJ"/>
    <property type="match status" value="1"/>
</dbReference>
<dbReference type="InterPro" id="IPR034254">
    <property type="entry name" value="DNAJC17_RRM"/>
</dbReference>
<feature type="coiled-coil region" evidence="8">
    <location>
        <begin position="82"/>
        <end position="146"/>
    </location>
</feature>
<evidence type="ECO:0000256" key="3">
    <source>
        <dbReference type="ARBA" id="ARBA00022490"/>
    </source>
</evidence>
<dbReference type="GO" id="GO:0005681">
    <property type="term" value="C:spliceosomal complex"/>
    <property type="evidence" value="ECO:0007669"/>
    <property type="project" value="TreeGrafter"/>
</dbReference>
<evidence type="ECO:0000256" key="6">
    <source>
        <dbReference type="ARBA" id="ARBA00053783"/>
    </source>
</evidence>
<accession>A0AAV7Y4X3</accession>
<dbReference type="SMART" id="SM00271">
    <property type="entry name" value="DnaJ"/>
    <property type="match status" value="1"/>
</dbReference>
<evidence type="ECO:0000256" key="9">
    <source>
        <dbReference type="SAM" id="MobiDB-lite"/>
    </source>
</evidence>
<sequence>MKTIMAELNLQDVDLYELLGITSTSSASEVKKAYRKKALTCHPDKNPDNPRAAELFHQLSKALEILIDESARAAYDKVLNGKKAAKLRHRELDEKRKKLKEDLEARERTAAETNATAKTLDTRTDEEKLQAEIDRLRKEGSRQVEEEVELVRQQLQQEIKVTPTEQSQTNGLNRLRIRWKANKDDPNNGGYPYETLMKIMSKYGDIVALVVSPKKNGSALVEFKTKDATDTAFSLEKGFLSNPLTMERLGESSKTNSQEPETIPTSKPVELTKTEDARSSIPSTNLFPNLSQPATHISSAMPSFTSAPDFSHLLYANYLGQHLRYQQSMPTPAHSFQAQHAQMMLPGAGTVMMPGMASMASMMGYGHMPQYPGYSSHLIGLPSFPSYSGWPLGAAAHGAHGAVTHGAHAAVTHGGSRAAAASFAAGLPVLRSQMPSLPGVNAFPSMATAAPVFFPQLLNGLPAVIPR</sequence>
<feature type="domain" description="J" evidence="10">
    <location>
        <begin position="14"/>
        <end position="79"/>
    </location>
</feature>
<evidence type="ECO:0000256" key="2">
    <source>
        <dbReference type="ARBA" id="ARBA00004496"/>
    </source>
</evidence>
<keyword evidence="12" id="KW-1185">Reference proteome</keyword>
<dbReference type="PROSITE" id="PS50076">
    <property type="entry name" value="DNAJ_2"/>
    <property type="match status" value="1"/>
</dbReference>
<keyword evidence="3" id="KW-0963">Cytoplasm</keyword>
<dbReference type="InterPro" id="IPR036869">
    <property type="entry name" value="J_dom_sf"/>
</dbReference>
<dbReference type="InterPro" id="IPR052094">
    <property type="entry name" value="Pre-mRNA-splicing_ERAD"/>
</dbReference>
<proteinExistence type="predicted"/>
<gene>
    <name evidence="11" type="ORF">ONE63_000338</name>
</gene>
<evidence type="ECO:0000256" key="8">
    <source>
        <dbReference type="SAM" id="Coils"/>
    </source>
</evidence>
<dbReference type="Gene3D" id="1.10.287.110">
    <property type="entry name" value="DnaJ domain"/>
    <property type="match status" value="1"/>
</dbReference>
<dbReference type="Proteomes" id="UP001075354">
    <property type="component" value="Chromosome 1"/>
</dbReference>
<dbReference type="SUPFAM" id="SSF46565">
    <property type="entry name" value="Chaperone J-domain"/>
    <property type="match status" value="1"/>
</dbReference>
<dbReference type="FunFam" id="1.10.287.110:FF:000059">
    <property type="entry name" value="dnaJ homolog subfamily C member 17"/>
    <property type="match status" value="1"/>
</dbReference>
<dbReference type="PRINTS" id="PR00625">
    <property type="entry name" value="JDOMAIN"/>
</dbReference>
<dbReference type="Gene3D" id="3.30.70.330">
    <property type="match status" value="1"/>
</dbReference>
<comment type="function">
    <text evidence="6">May negatively affect PAX8-induced thyroglobulin/TG transcription.</text>
</comment>
<comment type="subcellular location">
    <subcellularLocation>
        <location evidence="2">Cytoplasm</location>
    </subcellularLocation>
    <subcellularLocation>
        <location evidence="1">Nucleus</location>
    </subcellularLocation>
</comment>
<dbReference type="GO" id="GO:0000390">
    <property type="term" value="P:spliceosomal complex disassembly"/>
    <property type="evidence" value="ECO:0007669"/>
    <property type="project" value="TreeGrafter"/>
</dbReference>
<dbReference type="InterPro" id="IPR012677">
    <property type="entry name" value="Nucleotide-bd_a/b_plait_sf"/>
</dbReference>
<dbReference type="PANTHER" id="PTHR44313:SF1">
    <property type="entry name" value="DNAJ HOMOLOG SUBFAMILY C MEMBER 17"/>
    <property type="match status" value="1"/>
</dbReference>
<dbReference type="Pfam" id="PF00226">
    <property type="entry name" value="DnaJ"/>
    <property type="match status" value="1"/>
</dbReference>
<dbReference type="InterPro" id="IPR035979">
    <property type="entry name" value="RBD_domain_sf"/>
</dbReference>
<evidence type="ECO:0000313" key="11">
    <source>
        <dbReference type="EMBL" id="KAJ1531667.1"/>
    </source>
</evidence>
<name>A0AAV7Y4X3_9NEOP</name>
<dbReference type="GO" id="GO:0005737">
    <property type="term" value="C:cytoplasm"/>
    <property type="evidence" value="ECO:0007669"/>
    <property type="project" value="UniProtKB-SubCell"/>
</dbReference>
<dbReference type="EMBL" id="JAPTSV010000001">
    <property type="protein sequence ID" value="KAJ1531667.1"/>
    <property type="molecule type" value="Genomic_DNA"/>
</dbReference>
<reference evidence="11" key="1">
    <citation type="submission" date="2022-12" db="EMBL/GenBank/DDBJ databases">
        <title>Chromosome-level genome assembly of the bean flower thrips Megalurothrips usitatus.</title>
        <authorList>
            <person name="Ma L."/>
            <person name="Liu Q."/>
            <person name="Li H."/>
            <person name="Cai W."/>
        </authorList>
    </citation>
    <scope>NUCLEOTIDE SEQUENCE</scope>
    <source>
        <strain evidence="11">Cailab_2022a</strain>
    </source>
</reference>
<protein>
    <recommendedName>
        <fullName evidence="7">DnaJ homolog subfamily C member 17</fullName>
    </recommendedName>
</protein>
<evidence type="ECO:0000256" key="1">
    <source>
        <dbReference type="ARBA" id="ARBA00004123"/>
    </source>
</evidence>
<keyword evidence="5" id="KW-0539">Nucleus</keyword>
<evidence type="ECO:0000256" key="4">
    <source>
        <dbReference type="ARBA" id="ARBA00023186"/>
    </source>
</evidence>